<reference evidence="7" key="1">
    <citation type="submission" date="2020-08" db="EMBL/GenBank/DDBJ databases">
        <title>Multicomponent nature underlies the extraordinary mechanical properties of spider dragline silk.</title>
        <authorList>
            <person name="Kono N."/>
            <person name="Nakamura H."/>
            <person name="Mori M."/>
            <person name="Yoshida Y."/>
            <person name="Ohtoshi R."/>
            <person name="Malay A.D."/>
            <person name="Moran D.A.P."/>
            <person name="Tomita M."/>
            <person name="Numata K."/>
            <person name="Arakawa K."/>
        </authorList>
    </citation>
    <scope>NUCLEOTIDE SEQUENCE</scope>
</reference>
<dbReference type="AlphaFoldDB" id="A0A8X6YEA8"/>
<evidence type="ECO:0000313" key="7">
    <source>
        <dbReference type="EMBL" id="GFY69103.1"/>
    </source>
</evidence>
<keyword evidence="5" id="KW-0812">Transmembrane</keyword>
<comment type="similarity">
    <text evidence="2">Belongs to the granulin family.</text>
</comment>
<dbReference type="PANTHER" id="PTHR12274:SF3">
    <property type="entry name" value="PROGRANULIN"/>
    <property type="match status" value="1"/>
</dbReference>
<dbReference type="InterPro" id="IPR000118">
    <property type="entry name" value="Granulin"/>
</dbReference>
<accession>A0A8X6YEA8</accession>
<dbReference type="InterPro" id="IPR039036">
    <property type="entry name" value="Granulin_fam"/>
</dbReference>
<feature type="transmembrane region" description="Helical" evidence="5">
    <location>
        <begin position="12"/>
        <end position="36"/>
    </location>
</feature>
<evidence type="ECO:0000259" key="6">
    <source>
        <dbReference type="SMART" id="SM00277"/>
    </source>
</evidence>
<name>A0A8X6YEA8_9ARAC</name>
<gene>
    <name evidence="7" type="ORF">TNIN_25761</name>
</gene>
<feature type="domain" description="Granulins" evidence="6">
    <location>
        <begin position="115"/>
        <end position="165"/>
    </location>
</feature>
<evidence type="ECO:0000256" key="3">
    <source>
        <dbReference type="ARBA" id="ARBA00022525"/>
    </source>
</evidence>
<keyword evidence="5" id="KW-1133">Transmembrane helix</keyword>
<dbReference type="GO" id="GO:0005576">
    <property type="term" value="C:extracellular region"/>
    <property type="evidence" value="ECO:0007669"/>
    <property type="project" value="UniProtKB-SubCell"/>
</dbReference>
<sequence length="192" mass="21417">MPVKEPLSGFKSLLNILVKMYILAAMACLISGVIGYECDDCDPDQLCCMDSFSGELNCCEYVDGVCCSGGTCCPEGFFCSQYSSKCFKIPKYMQKRQGYLGDKAPTFKNGRFHRCDEHSFCVGTFCCPYADGTYGCCPFKPAVCCKDKQRCCESDETCDESSEYCIMKEGIILLSEATRPAVFRKSPVFFQR</sequence>
<evidence type="ECO:0000256" key="5">
    <source>
        <dbReference type="SAM" id="Phobius"/>
    </source>
</evidence>
<comment type="caution">
    <text evidence="7">The sequence shown here is derived from an EMBL/GenBank/DDBJ whole genome shotgun (WGS) entry which is preliminary data.</text>
</comment>
<keyword evidence="3" id="KW-0964">Secreted</keyword>
<proteinExistence type="inferred from homology"/>
<evidence type="ECO:0000313" key="8">
    <source>
        <dbReference type="Proteomes" id="UP000886998"/>
    </source>
</evidence>
<dbReference type="SMART" id="SM00277">
    <property type="entry name" value="GRAN"/>
    <property type="match status" value="2"/>
</dbReference>
<evidence type="ECO:0000256" key="4">
    <source>
        <dbReference type="ARBA" id="ARBA00023157"/>
    </source>
</evidence>
<keyword evidence="8" id="KW-1185">Reference proteome</keyword>
<dbReference type="PANTHER" id="PTHR12274">
    <property type="entry name" value="GRANULIN"/>
    <property type="match status" value="1"/>
</dbReference>
<evidence type="ECO:0000256" key="2">
    <source>
        <dbReference type="ARBA" id="ARBA00010093"/>
    </source>
</evidence>
<dbReference type="Gene3D" id="2.10.25.160">
    <property type="entry name" value="Granulin"/>
    <property type="match status" value="2"/>
</dbReference>
<feature type="domain" description="Granulins" evidence="6">
    <location>
        <begin position="38"/>
        <end position="86"/>
    </location>
</feature>
<protein>
    <recommendedName>
        <fullName evidence="6">Granulins domain-containing protein</fullName>
    </recommendedName>
</protein>
<dbReference type="Pfam" id="PF00396">
    <property type="entry name" value="Granulin"/>
    <property type="match status" value="2"/>
</dbReference>
<keyword evidence="4" id="KW-1015">Disulfide bond</keyword>
<evidence type="ECO:0000256" key="1">
    <source>
        <dbReference type="ARBA" id="ARBA00004613"/>
    </source>
</evidence>
<dbReference type="InterPro" id="IPR037277">
    <property type="entry name" value="Granulin_sf"/>
</dbReference>
<comment type="subcellular location">
    <subcellularLocation>
        <location evidence="1">Secreted</location>
    </subcellularLocation>
</comment>
<dbReference type="Proteomes" id="UP000886998">
    <property type="component" value="Unassembled WGS sequence"/>
</dbReference>
<dbReference type="EMBL" id="BMAV01017449">
    <property type="protein sequence ID" value="GFY69103.1"/>
    <property type="molecule type" value="Genomic_DNA"/>
</dbReference>
<keyword evidence="5" id="KW-0472">Membrane</keyword>
<organism evidence="7 8">
    <name type="scientific">Trichonephila inaurata madagascariensis</name>
    <dbReference type="NCBI Taxonomy" id="2747483"/>
    <lineage>
        <taxon>Eukaryota</taxon>
        <taxon>Metazoa</taxon>
        <taxon>Ecdysozoa</taxon>
        <taxon>Arthropoda</taxon>
        <taxon>Chelicerata</taxon>
        <taxon>Arachnida</taxon>
        <taxon>Araneae</taxon>
        <taxon>Araneomorphae</taxon>
        <taxon>Entelegynae</taxon>
        <taxon>Araneoidea</taxon>
        <taxon>Nephilidae</taxon>
        <taxon>Trichonephila</taxon>
        <taxon>Trichonephila inaurata</taxon>
    </lineage>
</organism>